<reference evidence="2" key="1">
    <citation type="journal article" date="2023" name="Mol. Phylogenet. Evol.">
        <title>Genome-scale phylogeny and comparative genomics of the fungal order Sordariales.</title>
        <authorList>
            <person name="Hensen N."/>
            <person name="Bonometti L."/>
            <person name="Westerberg I."/>
            <person name="Brannstrom I.O."/>
            <person name="Guillou S."/>
            <person name="Cros-Aarteil S."/>
            <person name="Calhoun S."/>
            <person name="Haridas S."/>
            <person name="Kuo A."/>
            <person name="Mondo S."/>
            <person name="Pangilinan J."/>
            <person name="Riley R."/>
            <person name="LaButti K."/>
            <person name="Andreopoulos B."/>
            <person name="Lipzen A."/>
            <person name="Chen C."/>
            <person name="Yan M."/>
            <person name="Daum C."/>
            <person name="Ng V."/>
            <person name="Clum A."/>
            <person name="Steindorff A."/>
            <person name="Ohm R.A."/>
            <person name="Martin F."/>
            <person name="Silar P."/>
            <person name="Natvig D.O."/>
            <person name="Lalanne C."/>
            <person name="Gautier V."/>
            <person name="Ament-Velasquez S.L."/>
            <person name="Kruys A."/>
            <person name="Hutchinson M.I."/>
            <person name="Powell A.J."/>
            <person name="Barry K."/>
            <person name="Miller A.N."/>
            <person name="Grigoriev I.V."/>
            <person name="Debuchy R."/>
            <person name="Gladieux P."/>
            <person name="Hiltunen Thoren M."/>
            <person name="Johannesson H."/>
        </authorList>
    </citation>
    <scope>NUCLEOTIDE SEQUENCE</scope>
    <source>
        <strain evidence="2">CBS 123565</strain>
    </source>
</reference>
<organism evidence="2 3">
    <name type="scientific">Trichocladium antarcticum</name>
    <dbReference type="NCBI Taxonomy" id="1450529"/>
    <lineage>
        <taxon>Eukaryota</taxon>
        <taxon>Fungi</taxon>
        <taxon>Dikarya</taxon>
        <taxon>Ascomycota</taxon>
        <taxon>Pezizomycotina</taxon>
        <taxon>Sordariomycetes</taxon>
        <taxon>Sordariomycetidae</taxon>
        <taxon>Sordariales</taxon>
        <taxon>Chaetomiaceae</taxon>
        <taxon>Trichocladium</taxon>
    </lineage>
</organism>
<proteinExistence type="predicted"/>
<dbReference type="EMBL" id="MU853422">
    <property type="protein sequence ID" value="KAK4131734.1"/>
    <property type="molecule type" value="Genomic_DNA"/>
</dbReference>
<dbReference type="AlphaFoldDB" id="A0AAN6UFC6"/>
<reference evidence="2" key="2">
    <citation type="submission" date="2023-05" db="EMBL/GenBank/DDBJ databases">
        <authorList>
            <consortium name="Lawrence Berkeley National Laboratory"/>
            <person name="Steindorff A."/>
            <person name="Hensen N."/>
            <person name="Bonometti L."/>
            <person name="Westerberg I."/>
            <person name="Brannstrom I.O."/>
            <person name="Guillou S."/>
            <person name="Cros-Aarteil S."/>
            <person name="Calhoun S."/>
            <person name="Haridas S."/>
            <person name="Kuo A."/>
            <person name="Mondo S."/>
            <person name="Pangilinan J."/>
            <person name="Riley R."/>
            <person name="Labutti K."/>
            <person name="Andreopoulos B."/>
            <person name="Lipzen A."/>
            <person name="Chen C."/>
            <person name="Yanf M."/>
            <person name="Daum C."/>
            <person name="Ng V."/>
            <person name="Clum A."/>
            <person name="Ohm R."/>
            <person name="Martin F."/>
            <person name="Silar P."/>
            <person name="Natvig D."/>
            <person name="Lalanne C."/>
            <person name="Gautier V."/>
            <person name="Ament-Velasquez S.L."/>
            <person name="Kruys A."/>
            <person name="Hutchinson M.I."/>
            <person name="Powell A.J."/>
            <person name="Barry K."/>
            <person name="Miller A.N."/>
            <person name="Grigoriev I.V."/>
            <person name="Debuchy R."/>
            <person name="Gladieux P."/>
            <person name="Thoren M.H."/>
            <person name="Johannesson H."/>
        </authorList>
    </citation>
    <scope>NUCLEOTIDE SEQUENCE</scope>
    <source>
        <strain evidence="2">CBS 123565</strain>
    </source>
</reference>
<dbReference type="Proteomes" id="UP001304895">
    <property type="component" value="Unassembled WGS sequence"/>
</dbReference>
<name>A0AAN6UFC6_9PEZI</name>
<evidence type="ECO:0000313" key="2">
    <source>
        <dbReference type="EMBL" id="KAK4131734.1"/>
    </source>
</evidence>
<gene>
    <name evidence="2" type="ORF">BT67DRAFT_149472</name>
</gene>
<feature type="region of interest" description="Disordered" evidence="1">
    <location>
        <begin position="32"/>
        <end position="76"/>
    </location>
</feature>
<keyword evidence="3" id="KW-1185">Reference proteome</keyword>
<accession>A0AAN6UFC6</accession>
<evidence type="ECO:0000313" key="3">
    <source>
        <dbReference type="Proteomes" id="UP001304895"/>
    </source>
</evidence>
<comment type="caution">
    <text evidence="2">The sequence shown here is derived from an EMBL/GenBank/DDBJ whole genome shotgun (WGS) entry which is preliminary data.</text>
</comment>
<evidence type="ECO:0000256" key="1">
    <source>
        <dbReference type="SAM" id="MobiDB-lite"/>
    </source>
</evidence>
<protein>
    <submittedName>
        <fullName evidence="2">Uncharacterized protein</fullName>
    </submittedName>
</protein>
<sequence length="182" mass="20064">MSRSERVGSLQSRIVSWVSLVALPSSPGLFSASKNEWQTTEIERGGHDPGQPTVPALTGQPDLTRPNQARKSSRKDGTVWLVPGDFRDNDNVKCPAIQCQRKMLAQPQICQYLVLHAPPSSMTGFSFAASCFQAEHGTNQCTNLVFPATQPAIPPSPLAWQLMSRMGLWWRVAISIDLLFCK</sequence>